<evidence type="ECO:0000313" key="2">
    <source>
        <dbReference type="Proteomes" id="UP000298663"/>
    </source>
</evidence>
<dbReference type="Proteomes" id="UP000298663">
    <property type="component" value="Unassembled WGS sequence"/>
</dbReference>
<sequence>MSEIAEKWFVRKHNLATIWKKFRKVKHLKQIHRMEEYLNDSKRLKKKEIKKELHASFLDLSARNIAVDDHALIMEAKRLAELKNYRDFQVGEQIKGKFFGGTAHAVSWQCFDARIVCIIVASTTR</sequence>
<reference evidence="1 2" key="1">
    <citation type="journal article" date="2015" name="Genome Biol.">
        <title>Comparative genomics of Steinernema reveals deeply conserved gene regulatory networks.</title>
        <authorList>
            <person name="Dillman A.R."/>
            <person name="Macchietto M."/>
            <person name="Porter C.F."/>
            <person name="Rogers A."/>
            <person name="Williams B."/>
            <person name="Antoshechkin I."/>
            <person name="Lee M.M."/>
            <person name="Goodwin Z."/>
            <person name="Lu X."/>
            <person name="Lewis E.E."/>
            <person name="Goodrich-Blair H."/>
            <person name="Stock S.P."/>
            <person name="Adams B.J."/>
            <person name="Sternberg P.W."/>
            <person name="Mortazavi A."/>
        </authorList>
    </citation>
    <scope>NUCLEOTIDE SEQUENCE [LARGE SCALE GENOMIC DNA]</scope>
    <source>
        <strain evidence="1 2">ALL</strain>
    </source>
</reference>
<accession>A0A4U8UU27</accession>
<proteinExistence type="predicted"/>
<dbReference type="EMBL" id="AZBU02000001">
    <property type="protein sequence ID" value="TMS36890.1"/>
    <property type="molecule type" value="Genomic_DNA"/>
</dbReference>
<dbReference type="AlphaFoldDB" id="A0A4U8UU27"/>
<gene>
    <name evidence="1" type="ORF">L596_003954</name>
</gene>
<name>A0A4U8UU27_STECR</name>
<organism evidence="1 2">
    <name type="scientific">Steinernema carpocapsae</name>
    <name type="common">Entomopathogenic nematode</name>
    <dbReference type="NCBI Taxonomy" id="34508"/>
    <lineage>
        <taxon>Eukaryota</taxon>
        <taxon>Metazoa</taxon>
        <taxon>Ecdysozoa</taxon>
        <taxon>Nematoda</taxon>
        <taxon>Chromadorea</taxon>
        <taxon>Rhabditida</taxon>
        <taxon>Tylenchina</taxon>
        <taxon>Panagrolaimomorpha</taxon>
        <taxon>Strongyloidoidea</taxon>
        <taxon>Steinernematidae</taxon>
        <taxon>Steinernema</taxon>
    </lineage>
</organism>
<reference evidence="1 2" key="2">
    <citation type="journal article" date="2019" name="G3 (Bethesda)">
        <title>Hybrid Assembly of the Genome of the Entomopathogenic Nematode Steinernema carpocapsae Identifies the X-Chromosome.</title>
        <authorList>
            <person name="Serra L."/>
            <person name="Macchietto M."/>
            <person name="Macias-Munoz A."/>
            <person name="McGill C.J."/>
            <person name="Rodriguez I.M."/>
            <person name="Rodriguez B."/>
            <person name="Murad R."/>
            <person name="Mortazavi A."/>
        </authorList>
    </citation>
    <scope>NUCLEOTIDE SEQUENCE [LARGE SCALE GENOMIC DNA]</scope>
    <source>
        <strain evidence="1 2">ALL</strain>
    </source>
</reference>
<comment type="caution">
    <text evidence="1">The sequence shown here is derived from an EMBL/GenBank/DDBJ whole genome shotgun (WGS) entry which is preliminary data.</text>
</comment>
<protein>
    <submittedName>
        <fullName evidence="1">Uncharacterized protein</fullName>
    </submittedName>
</protein>
<evidence type="ECO:0000313" key="1">
    <source>
        <dbReference type="EMBL" id="TMS36890.1"/>
    </source>
</evidence>
<keyword evidence="2" id="KW-1185">Reference proteome</keyword>